<dbReference type="SUPFAM" id="SSF55594">
    <property type="entry name" value="HPr-like"/>
    <property type="match status" value="1"/>
</dbReference>
<evidence type="ECO:0000256" key="2">
    <source>
        <dbReference type="ARBA" id="ARBA00020422"/>
    </source>
</evidence>
<keyword evidence="6" id="KW-1185">Reference proteome</keyword>
<dbReference type="PANTHER" id="PTHR33705:SF1">
    <property type="entry name" value="PHOSPHOCARRIER PROTEIN HPR"/>
    <property type="match status" value="1"/>
</dbReference>
<comment type="function">
    <text evidence="1">General (non sugar-specific) component of the phosphoenolpyruvate-dependent sugar phosphotransferase system (sugar PTS). This major carbohydrate active-transport system catalyzes the phosphorylation of incoming sugar substrates concomitantly with their translocation across the cell membrane. The phosphoryl group from phosphoenolpyruvate (PEP) is transferred to the phosphoryl carrier protein HPr by enzyme I. Phospho-HPr then transfers it to the PTS EIIA domain.</text>
</comment>
<sequence>MYAKEVLIQNETGFHIRPAQIFVDAANKFESDIKVVKEDKEVAGKSILGLMTMGAVKGMTITIKAEGNDEMEAVNELVNLIENKFFEE</sequence>
<gene>
    <name evidence="5" type="ORF">SAMN02745751_01702</name>
</gene>
<keyword evidence="3" id="KW-0762">Sugar transport</keyword>
<evidence type="ECO:0000259" key="4">
    <source>
        <dbReference type="PROSITE" id="PS51350"/>
    </source>
</evidence>
<evidence type="ECO:0000256" key="1">
    <source>
        <dbReference type="ARBA" id="ARBA00003681"/>
    </source>
</evidence>
<keyword evidence="3" id="KW-0813">Transport</keyword>
<proteinExistence type="predicted"/>
<dbReference type="InterPro" id="IPR050399">
    <property type="entry name" value="HPr"/>
</dbReference>
<dbReference type="PANTHER" id="PTHR33705">
    <property type="entry name" value="PHOSPHOCARRIER PROTEIN HPR"/>
    <property type="match status" value="1"/>
</dbReference>
<evidence type="ECO:0000256" key="3">
    <source>
        <dbReference type="ARBA" id="ARBA00022597"/>
    </source>
</evidence>
<dbReference type="CDD" id="cd00367">
    <property type="entry name" value="PTS-HPr_like"/>
    <property type="match status" value="1"/>
</dbReference>
<dbReference type="PRINTS" id="PR00107">
    <property type="entry name" value="PHOSPHOCPHPR"/>
</dbReference>
<dbReference type="PROSITE" id="PS00589">
    <property type="entry name" value="PTS_HPR_SER"/>
    <property type="match status" value="1"/>
</dbReference>
<dbReference type="NCBIfam" id="TIGR01003">
    <property type="entry name" value="PTS_HPr_family"/>
    <property type="match status" value="1"/>
</dbReference>
<name>A0A1M6GD32_9FIRM</name>
<dbReference type="STRING" id="1121476.SAMN02745751_01702"/>
<dbReference type="Proteomes" id="UP000184052">
    <property type="component" value="Unassembled WGS sequence"/>
</dbReference>
<dbReference type="InterPro" id="IPR002114">
    <property type="entry name" value="PTS_HPr_Ser_P_site"/>
</dbReference>
<organism evidence="5 6">
    <name type="scientific">Dethiosulfatibacter aminovorans DSM 17477</name>
    <dbReference type="NCBI Taxonomy" id="1121476"/>
    <lineage>
        <taxon>Bacteria</taxon>
        <taxon>Bacillati</taxon>
        <taxon>Bacillota</taxon>
        <taxon>Tissierellia</taxon>
        <taxon>Dethiosulfatibacter</taxon>
    </lineage>
</organism>
<accession>A0A1M6GD32</accession>
<feature type="domain" description="HPr" evidence="4">
    <location>
        <begin position="1"/>
        <end position="88"/>
    </location>
</feature>
<evidence type="ECO:0000313" key="5">
    <source>
        <dbReference type="EMBL" id="SHJ07868.1"/>
    </source>
</evidence>
<dbReference type="OrthoDB" id="9809047at2"/>
<reference evidence="5 6" key="1">
    <citation type="submission" date="2016-11" db="EMBL/GenBank/DDBJ databases">
        <authorList>
            <person name="Jaros S."/>
            <person name="Januszkiewicz K."/>
            <person name="Wedrychowicz H."/>
        </authorList>
    </citation>
    <scope>NUCLEOTIDE SEQUENCE [LARGE SCALE GENOMIC DNA]</scope>
    <source>
        <strain evidence="5 6">DSM 17477</strain>
    </source>
</reference>
<dbReference type="PROSITE" id="PS51350">
    <property type="entry name" value="PTS_HPR_DOM"/>
    <property type="match status" value="1"/>
</dbReference>
<dbReference type="AlphaFoldDB" id="A0A1M6GD32"/>
<evidence type="ECO:0000313" key="6">
    <source>
        <dbReference type="Proteomes" id="UP000184052"/>
    </source>
</evidence>
<protein>
    <recommendedName>
        <fullName evidence="2">Phosphocarrier protein HPr</fullName>
    </recommendedName>
</protein>
<dbReference type="Gene3D" id="3.30.1340.10">
    <property type="entry name" value="HPr-like"/>
    <property type="match status" value="1"/>
</dbReference>
<dbReference type="InterPro" id="IPR035895">
    <property type="entry name" value="HPr-like_sf"/>
</dbReference>
<dbReference type="InterPro" id="IPR000032">
    <property type="entry name" value="HPr-like"/>
</dbReference>
<dbReference type="EMBL" id="FQZL01000010">
    <property type="protein sequence ID" value="SHJ07868.1"/>
    <property type="molecule type" value="Genomic_DNA"/>
</dbReference>
<dbReference type="Pfam" id="PF00381">
    <property type="entry name" value="PTS-HPr"/>
    <property type="match status" value="1"/>
</dbReference>
<dbReference type="RefSeq" id="WP_073049157.1">
    <property type="nucleotide sequence ID" value="NZ_FQZL01000010.1"/>
</dbReference>